<gene>
    <name evidence="3" type="ordered locus">MTR_5g092030</name>
</gene>
<dbReference type="EnsemblPlants" id="AET00438">
    <property type="protein sequence ID" value="AET00438"/>
    <property type="gene ID" value="MTR_5g092030"/>
</dbReference>
<reference evidence="3 5" key="1">
    <citation type="journal article" date="2011" name="Nature">
        <title>The Medicago genome provides insight into the evolution of rhizobial symbioses.</title>
        <authorList>
            <person name="Young N.D."/>
            <person name="Debelle F."/>
            <person name="Oldroyd G.E."/>
            <person name="Geurts R."/>
            <person name="Cannon S.B."/>
            <person name="Udvardi M.K."/>
            <person name="Benedito V.A."/>
            <person name="Mayer K.F."/>
            <person name="Gouzy J."/>
            <person name="Schoof H."/>
            <person name="Van de Peer Y."/>
            <person name="Proost S."/>
            <person name="Cook D.R."/>
            <person name="Meyers B.C."/>
            <person name="Spannagl M."/>
            <person name="Cheung F."/>
            <person name="De Mita S."/>
            <person name="Krishnakumar V."/>
            <person name="Gundlach H."/>
            <person name="Zhou S."/>
            <person name="Mudge J."/>
            <person name="Bharti A.K."/>
            <person name="Murray J.D."/>
            <person name="Naoumkina M.A."/>
            <person name="Rosen B."/>
            <person name="Silverstein K.A."/>
            <person name="Tang H."/>
            <person name="Rombauts S."/>
            <person name="Zhao P.X."/>
            <person name="Zhou P."/>
            <person name="Barbe V."/>
            <person name="Bardou P."/>
            <person name="Bechner M."/>
            <person name="Bellec A."/>
            <person name="Berger A."/>
            <person name="Berges H."/>
            <person name="Bidwell S."/>
            <person name="Bisseling T."/>
            <person name="Choisne N."/>
            <person name="Couloux A."/>
            <person name="Denny R."/>
            <person name="Deshpande S."/>
            <person name="Dai X."/>
            <person name="Doyle J.J."/>
            <person name="Dudez A.M."/>
            <person name="Farmer A.D."/>
            <person name="Fouteau S."/>
            <person name="Franken C."/>
            <person name="Gibelin C."/>
            <person name="Gish J."/>
            <person name="Goldstein S."/>
            <person name="Gonzalez A.J."/>
            <person name="Green P.J."/>
            <person name="Hallab A."/>
            <person name="Hartog M."/>
            <person name="Hua A."/>
            <person name="Humphray S.J."/>
            <person name="Jeong D.H."/>
            <person name="Jing Y."/>
            <person name="Jocker A."/>
            <person name="Kenton S.M."/>
            <person name="Kim D.J."/>
            <person name="Klee K."/>
            <person name="Lai H."/>
            <person name="Lang C."/>
            <person name="Lin S."/>
            <person name="Macmil S.L."/>
            <person name="Magdelenat G."/>
            <person name="Matthews L."/>
            <person name="McCorrison J."/>
            <person name="Monaghan E.L."/>
            <person name="Mun J.H."/>
            <person name="Najar F.Z."/>
            <person name="Nicholson C."/>
            <person name="Noirot C."/>
            <person name="O'Bleness M."/>
            <person name="Paule C.R."/>
            <person name="Poulain J."/>
            <person name="Prion F."/>
            <person name="Qin B."/>
            <person name="Qu C."/>
            <person name="Retzel E.F."/>
            <person name="Riddle C."/>
            <person name="Sallet E."/>
            <person name="Samain S."/>
            <person name="Samson N."/>
            <person name="Sanders I."/>
            <person name="Saurat O."/>
            <person name="Scarpelli C."/>
            <person name="Schiex T."/>
            <person name="Segurens B."/>
            <person name="Severin A.J."/>
            <person name="Sherrier D.J."/>
            <person name="Shi R."/>
            <person name="Sims S."/>
            <person name="Singer S.R."/>
            <person name="Sinharoy S."/>
            <person name="Sterck L."/>
            <person name="Viollet A."/>
            <person name="Wang B.B."/>
            <person name="Wang K."/>
            <person name="Wang M."/>
            <person name="Wang X."/>
            <person name="Warfsmann J."/>
            <person name="Weissenbach J."/>
            <person name="White D.D."/>
            <person name="White J.D."/>
            <person name="Wiley G.B."/>
            <person name="Wincker P."/>
            <person name="Xing Y."/>
            <person name="Yang L."/>
            <person name="Yao Z."/>
            <person name="Ying F."/>
            <person name="Zhai J."/>
            <person name="Zhou L."/>
            <person name="Zuber A."/>
            <person name="Denarie J."/>
            <person name="Dixon R.A."/>
            <person name="May G.D."/>
            <person name="Schwartz D.C."/>
            <person name="Rogers J."/>
            <person name="Quetier F."/>
            <person name="Town C.D."/>
            <person name="Roe B.A."/>
        </authorList>
    </citation>
    <scope>NUCLEOTIDE SEQUENCE [LARGE SCALE GENOMIC DNA]</scope>
    <source>
        <strain evidence="3">A17</strain>
        <strain evidence="4 5">cv. Jemalong A17</strain>
    </source>
</reference>
<dbReference type="Pfam" id="PF01535">
    <property type="entry name" value="PPR"/>
    <property type="match status" value="1"/>
</dbReference>
<dbReference type="Gene3D" id="1.25.40.10">
    <property type="entry name" value="Tetratricopeptide repeat domain"/>
    <property type="match status" value="1"/>
</dbReference>
<comment type="similarity">
    <text evidence="1">Belongs to the PPR family. P subfamily.</text>
</comment>
<dbReference type="STRING" id="3880.G7K3G0"/>
<accession>G7K3G0</accession>
<dbReference type="PANTHER" id="PTHR47933:SF69">
    <property type="entry name" value="OS07G0513200 PROTEIN"/>
    <property type="match status" value="1"/>
</dbReference>
<dbReference type="HOGENOM" id="CLU_363449_0_0_1"/>
<evidence type="ECO:0000313" key="3">
    <source>
        <dbReference type="EMBL" id="AET00438.2"/>
    </source>
</evidence>
<accession>A0A0C3XTU9</accession>
<keyword evidence="2" id="KW-0677">Repeat</keyword>
<organism evidence="3 5">
    <name type="scientific">Medicago truncatula</name>
    <name type="common">Barrel medic</name>
    <name type="synonym">Medicago tribuloides</name>
    <dbReference type="NCBI Taxonomy" id="3880"/>
    <lineage>
        <taxon>Eukaryota</taxon>
        <taxon>Viridiplantae</taxon>
        <taxon>Streptophyta</taxon>
        <taxon>Embryophyta</taxon>
        <taxon>Tracheophyta</taxon>
        <taxon>Spermatophyta</taxon>
        <taxon>Magnoliopsida</taxon>
        <taxon>eudicotyledons</taxon>
        <taxon>Gunneridae</taxon>
        <taxon>Pentapetalae</taxon>
        <taxon>rosids</taxon>
        <taxon>fabids</taxon>
        <taxon>Fabales</taxon>
        <taxon>Fabaceae</taxon>
        <taxon>Papilionoideae</taxon>
        <taxon>50 kb inversion clade</taxon>
        <taxon>NPAAA clade</taxon>
        <taxon>Hologalegina</taxon>
        <taxon>IRL clade</taxon>
        <taxon>Trifolieae</taxon>
        <taxon>Medicago</taxon>
    </lineage>
</organism>
<dbReference type="eggNOG" id="KOG4197">
    <property type="taxonomic scope" value="Eukaryota"/>
</dbReference>
<dbReference type="AlphaFoldDB" id="G7K3G0"/>
<reference evidence="3 5" key="2">
    <citation type="journal article" date="2014" name="BMC Genomics">
        <title>An improved genome release (version Mt4.0) for the model legume Medicago truncatula.</title>
        <authorList>
            <person name="Tang H."/>
            <person name="Krishnakumar V."/>
            <person name="Bidwell S."/>
            <person name="Rosen B."/>
            <person name="Chan A."/>
            <person name="Zhou S."/>
            <person name="Gentzbittel L."/>
            <person name="Childs K.L."/>
            <person name="Yandell M."/>
            <person name="Gundlach H."/>
            <person name="Mayer K.F."/>
            <person name="Schwartz D.C."/>
            <person name="Town C.D."/>
        </authorList>
    </citation>
    <scope>GENOME REANNOTATION</scope>
    <source>
        <strain evidence="4 5">cv. Jemalong A17</strain>
    </source>
</reference>
<dbReference type="PANTHER" id="PTHR47933">
    <property type="entry name" value="PENTATRICOPEPTIDE REPEAT-CONTAINING PROTEIN 1, MITOCHONDRIAL"/>
    <property type="match status" value="1"/>
</dbReference>
<protein>
    <submittedName>
        <fullName evidence="3">PPR protein</fullName>
    </submittedName>
</protein>
<name>G7K3G0_MEDTR</name>
<proteinExistence type="inferred from homology"/>
<evidence type="ECO:0000256" key="2">
    <source>
        <dbReference type="ARBA" id="ARBA00022737"/>
    </source>
</evidence>
<dbReference type="InterPro" id="IPR051240">
    <property type="entry name" value="Mito_RNA-Proc/Resp"/>
</dbReference>
<keyword evidence="5" id="KW-1185">Reference proteome</keyword>
<evidence type="ECO:0000256" key="1">
    <source>
        <dbReference type="ARBA" id="ARBA00007626"/>
    </source>
</evidence>
<evidence type="ECO:0000313" key="5">
    <source>
        <dbReference type="Proteomes" id="UP000002051"/>
    </source>
</evidence>
<dbReference type="InterPro" id="IPR002885">
    <property type="entry name" value="PPR_rpt"/>
</dbReference>
<dbReference type="GO" id="GO:0003729">
    <property type="term" value="F:mRNA binding"/>
    <property type="evidence" value="ECO:0000318"/>
    <property type="project" value="GO_Central"/>
</dbReference>
<dbReference type="EMBL" id="CM001221">
    <property type="protein sequence ID" value="AET00438.2"/>
    <property type="molecule type" value="Genomic_DNA"/>
</dbReference>
<evidence type="ECO:0000313" key="4">
    <source>
        <dbReference type="EnsemblPlants" id="AET00438"/>
    </source>
</evidence>
<reference evidence="4" key="3">
    <citation type="submission" date="2015-04" db="UniProtKB">
        <authorList>
            <consortium name="EnsemblPlants"/>
        </authorList>
    </citation>
    <scope>IDENTIFICATION</scope>
    <source>
        <strain evidence="4">cv. Jemalong A17</strain>
    </source>
</reference>
<dbReference type="PaxDb" id="3880-AET00438"/>
<dbReference type="InterPro" id="IPR011990">
    <property type="entry name" value="TPR-like_helical_dom_sf"/>
</dbReference>
<sequence length="705" mass="81455">MWVSFAARYGRNYITSSSSSSSLSSSTRRIPNPNKVIFSNFLSQSSSSSTSCNPSFTYRDNDDNVITASKDLQKVMSLLSNASTRGRRYNKDLTNLVQHHQQHFLISVIETSCQTKLAETLEVPPQNLIYFIKMLWKDNKDLIDTHVLEYLVESISTTVHYDFNYIGRYETDFLNARILNKLIESFSVMGQQGKAALDVFHNFDVFQCVPNQDTYYYTLQALLRSTRCSADMIHQAESIYQKLLLLHDDDQEEYNHLLPCYDDDDKVTTSESFQRVLTPIEFMDFATPRHHQQHFLLKVIKTSCQTKFVETPPYNLIHFVELVWKNNKNLITTPVLESLVLSICPTAPTEYDVALKKKDILYLWNLLKHIGHYQTGILNTRILNQLIGFFRYMGKGRMIVGGYSFYGYIWDKGKAALDVFHKFEVFQCVPNQDTYIFTLQAICGIDYSTDVLQQAASICQKMVLQPDTLLPDDGKILGRLLTWFSKNNMIKEAYALYRAANEKRKRNPNWGLELDRLLPHRIFEFDTLCSRKETVYLALDLLTVIDIHKEVEHKEEGTKLSHCRKVITALCQFKDFDAAKQLIFKMIADGPLQRPSKEVFNVIIKTYVDAREIGQALEMVMLLESIGLHTYDALTCGNGSYYSYMTQAKEILEEAKKKDSKLIVALLYHMLIVDCDFKQNYDKALKLLTEMKDFGLQSIWMNITN</sequence>
<dbReference type="Proteomes" id="UP000002051">
    <property type="component" value="Chromosome 5"/>
</dbReference>